<dbReference type="Pfam" id="PF04052">
    <property type="entry name" value="TolB_N"/>
    <property type="match status" value="1"/>
</dbReference>
<protein>
    <recommendedName>
        <fullName evidence="5">Tol-Pal system protein TolB</fullName>
    </recommendedName>
</protein>
<evidence type="ECO:0000256" key="3">
    <source>
        <dbReference type="ARBA" id="ARBA00022729"/>
    </source>
</evidence>
<feature type="signal peptide" evidence="5">
    <location>
        <begin position="1"/>
        <end position="22"/>
    </location>
</feature>
<dbReference type="HAMAP" id="MF_00671">
    <property type="entry name" value="TolB"/>
    <property type="match status" value="1"/>
</dbReference>
<dbReference type="PANTHER" id="PTHR36842">
    <property type="entry name" value="PROTEIN TOLB HOMOLOG"/>
    <property type="match status" value="1"/>
</dbReference>
<dbReference type="InterPro" id="IPR014167">
    <property type="entry name" value="Tol-Pal_TolB"/>
</dbReference>
<dbReference type="GO" id="GO:0017038">
    <property type="term" value="P:protein import"/>
    <property type="evidence" value="ECO:0007669"/>
    <property type="project" value="InterPro"/>
</dbReference>
<evidence type="ECO:0000313" key="7">
    <source>
        <dbReference type="EMBL" id="SEI37953.1"/>
    </source>
</evidence>
<keyword evidence="4 5" id="KW-0574">Periplasm</keyword>
<dbReference type="NCBIfam" id="TIGR02800">
    <property type="entry name" value="propeller_TolB"/>
    <property type="match status" value="1"/>
</dbReference>
<dbReference type="EMBL" id="FNYH01000001">
    <property type="protein sequence ID" value="SEI37953.1"/>
    <property type="molecule type" value="Genomic_DNA"/>
</dbReference>
<comment type="subcellular location">
    <subcellularLocation>
        <location evidence="1 5">Periplasm</location>
    </subcellularLocation>
</comment>
<dbReference type="STRING" id="64971.SAMN05421831_101108"/>
<sequence length="433" mass="48654" precursor="true">MLKRLSHGWLLLLCLFSTPLYADLTIEITRGNDQATPIAVVPFRWEGQGAISEDVAEVVSADLQRSAIFAPLARSGLVSTPSQASEVVFRDWRLLKMQYVLVGKITPQAQGYRIQYELFDVLKEERLLGEVITSTDAELRSRAHYISDRVYQKVTGQQGIFSTKIAYITAQRLGEGQYQYRLQIADADGRRARVVLSSKEPILSPDWSPDGRWLAYVSFETGRPAIFAQELATGRRTQLTAFRGLNGSPSWSPDGRRLAMVLSKDGNPELYLLDIASKRLTRLTNHFSIDTEPSWAPDGQSLVFTSNRSGSPQIYRLYLADNRVERITFEGNYNARPRFSANGREIIFVHRASGLHEFHIAAQDVTSKRLRKLTSTTLDESPSIAPNGSMLIYAMQQGEQGVLGVVSIERQLEYRLPAALQDVREPAWSPFLN</sequence>
<keyword evidence="3 5" id="KW-0732">Signal</keyword>
<keyword evidence="5" id="KW-0131">Cell cycle</keyword>
<reference evidence="8" key="1">
    <citation type="submission" date="2016-10" db="EMBL/GenBank/DDBJ databases">
        <authorList>
            <person name="Varghese N."/>
            <person name="Submissions S."/>
        </authorList>
    </citation>
    <scope>NUCLEOTIDE SEQUENCE [LARGE SCALE GENOMIC DNA]</scope>
    <source>
        <strain evidence="8">DSM 7165</strain>
    </source>
</reference>
<dbReference type="Proteomes" id="UP000242999">
    <property type="component" value="Unassembled WGS sequence"/>
</dbReference>
<proteinExistence type="inferred from homology"/>
<dbReference type="SUPFAM" id="SSF52964">
    <property type="entry name" value="TolB, N-terminal domain"/>
    <property type="match status" value="1"/>
</dbReference>
<dbReference type="InterPro" id="IPR007195">
    <property type="entry name" value="TolB_N"/>
</dbReference>
<organism evidence="7 8">
    <name type="scientific">Allopseudospirillum japonicum</name>
    <dbReference type="NCBI Taxonomy" id="64971"/>
    <lineage>
        <taxon>Bacteria</taxon>
        <taxon>Pseudomonadati</taxon>
        <taxon>Pseudomonadota</taxon>
        <taxon>Gammaproteobacteria</taxon>
        <taxon>Oceanospirillales</taxon>
        <taxon>Oceanospirillaceae</taxon>
        <taxon>Allopseudospirillum</taxon>
    </lineage>
</organism>
<dbReference type="Pfam" id="PF07676">
    <property type="entry name" value="PD40"/>
    <property type="match status" value="4"/>
</dbReference>
<comment type="function">
    <text evidence="5">Part of the Tol-Pal system, which plays a role in outer membrane invagination during cell division and is important for maintaining outer membrane integrity.</text>
</comment>
<gene>
    <name evidence="5" type="primary">tolB</name>
    <name evidence="7" type="ORF">SAMN05421831_101108</name>
</gene>
<evidence type="ECO:0000256" key="5">
    <source>
        <dbReference type="HAMAP-Rule" id="MF_00671"/>
    </source>
</evidence>
<dbReference type="SUPFAM" id="SSF69304">
    <property type="entry name" value="Tricorn protease N-terminal domain"/>
    <property type="match status" value="1"/>
</dbReference>
<dbReference type="Gene3D" id="3.40.50.10070">
    <property type="entry name" value="TolB, N-terminal domain"/>
    <property type="match status" value="1"/>
</dbReference>
<keyword evidence="5" id="KW-0132">Cell division</keyword>
<dbReference type="InterPro" id="IPR011042">
    <property type="entry name" value="6-blade_b-propeller_TolB-like"/>
</dbReference>
<evidence type="ECO:0000313" key="8">
    <source>
        <dbReference type="Proteomes" id="UP000242999"/>
    </source>
</evidence>
<comment type="subunit">
    <text evidence="5">The Tol-Pal system is composed of five core proteins: the inner membrane proteins TolA, TolQ and TolR, the periplasmic protein TolB and the outer membrane protein Pal. They form a network linking the inner and outer membranes and the peptidoglycan layer.</text>
</comment>
<feature type="domain" description="TolB N-terminal" evidence="6">
    <location>
        <begin position="24"/>
        <end position="126"/>
    </location>
</feature>
<evidence type="ECO:0000256" key="4">
    <source>
        <dbReference type="ARBA" id="ARBA00022764"/>
    </source>
</evidence>
<comment type="similarity">
    <text evidence="2 5">Belongs to the TolB family.</text>
</comment>
<dbReference type="GO" id="GO:0042597">
    <property type="term" value="C:periplasmic space"/>
    <property type="evidence" value="ECO:0007669"/>
    <property type="project" value="UniProtKB-SubCell"/>
</dbReference>
<name>A0A1H6Q290_9GAMM</name>
<dbReference type="AlphaFoldDB" id="A0A1H6Q290"/>
<dbReference type="PANTHER" id="PTHR36842:SF1">
    <property type="entry name" value="PROTEIN TOLB"/>
    <property type="match status" value="1"/>
</dbReference>
<evidence type="ECO:0000256" key="1">
    <source>
        <dbReference type="ARBA" id="ARBA00004418"/>
    </source>
</evidence>
<dbReference type="InterPro" id="IPR011659">
    <property type="entry name" value="WD40"/>
</dbReference>
<dbReference type="GO" id="GO:0051301">
    <property type="term" value="P:cell division"/>
    <property type="evidence" value="ECO:0007669"/>
    <property type="project" value="UniProtKB-UniRule"/>
</dbReference>
<evidence type="ECO:0000256" key="2">
    <source>
        <dbReference type="ARBA" id="ARBA00009820"/>
    </source>
</evidence>
<dbReference type="Gene3D" id="2.120.10.30">
    <property type="entry name" value="TolB, C-terminal domain"/>
    <property type="match status" value="1"/>
</dbReference>
<feature type="chain" id="PRO_5017489714" description="Tol-Pal system protein TolB" evidence="5">
    <location>
        <begin position="23"/>
        <end position="433"/>
    </location>
</feature>
<keyword evidence="8" id="KW-1185">Reference proteome</keyword>
<evidence type="ECO:0000259" key="6">
    <source>
        <dbReference type="Pfam" id="PF04052"/>
    </source>
</evidence>
<accession>A0A1H6Q290</accession>